<dbReference type="OrthoDB" id="9789291at2"/>
<evidence type="ECO:0000313" key="13">
    <source>
        <dbReference type="EMBL" id="ASJ23486.1"/>
    </source>
</evidence>
<dbReference type="GO" id="GO:0006465">
    <property type="term" value="P:signal peptide processing"/>
    <property type="evidence" value="ECO:0007669"/>
    <property type="project" value="TreeGrafter"/>
</dbReference>
<dbReference type="Pfam" id="PF01478">
    <property type="entry name" value="Peptidase_A24"/>
    <property type="match status" value="1"/>
</dbReference>
<reference evidence="14" key="1">
    <citation type="submission" date="2017-06" db="EMBL/GenBank/DDBJ databases">
        <title>Whole genome sequence of Laribacter hongkongensis LHGZ1.</title>
        <authorList>
            <person name="Chen D."/>
            <person name="Wu H."/>
            <person name="Chen J."/>
        </authorList>
    </citation>
    <scope>NUCLEOTIDE SEQUENCE [LARGE SCALE GENOMIC DNA]</scope>
    <source>
        <strain evidence="14">LHGZ1</strain>
    </source>
</reference>
<evidence type="ECO:0000313" key="14">
    <source>
        <dbReference type="Proteomes" id="UP000197424"/>
    </source>
</evidence>
<dbReference type="InterPro" id="IPR014032">
    <property type="entry name" value="Peptidase_A24A_bac"/>
</dbReference>
<keyword evidence="9" id="KW-0645">Protease</keyword>
<feature type="transmembrane region" description="Helical" evidence="10">
    <location>
        <begin position="214"/>
        <end position="238"/>
    </location>
</feature>
<dbReference type="GO" id="GO:0004190">
    <property type="term" value="F:aspartic-type endopeptidase activity"/>
    <property type="evidence" value="ECO:0007669"/>
    <property type="project" value="UniProtKB-EC"/>
</dbReference>
<evidence type="ECO:0000256" key="7">
    <source>
        <dbReference type="ARBA" id="ARBA00023136"/>
    </source>
</evidence>
<keyword evidence="6 10" id="KW-1133">Transmembrane helix</keyword>
<dbReference type="GO" id="GO:0005886">
    <property type="term" value="C:plasma membrane"/>
    <property type="evidence" value="ECO:0007669"/>
    <property type="project" value="UniProtKB-SubCell"/>
</dbReference>
<keyword evidence="9" id="KW-0511">Multifunctional enzyme</keyword>
<evidence type="ECO:0000256" key="2">
    <source>
        <dbReference type="ARBA" id="ARBA00005801"/>
    </source>
</evidence>
<feature type="transmembrane region" description="Helical" evidence="10">
    <location>
        <begin position="123"/>
        <end position="140"/>
    </location>
</feature>
<accession>A0A248LGD4</accession>
<dbReference type="EC" id="3.4.23.43" evidence="9"/>
<keyword evidence="9" id="KW-0489">Methyltransferase</keyword>
<dbReference type="Gene3D" id="1.20.120.1220">
    <property type="match status" value="1"/>
</dbReference>
<dbReference type="GO" id="GO:0008168">
    <property type="term" value="F:methyltransferase activity"/>
    <property type="evidence" value="ECO:0007669"/>
    <property type="project" value="UniProtKB-KW"/>
</dbReference>
<gene>
    <name evidence="13" type="ORF">LHGZ1_0655</name>
</gene>
<proteinExistence type="inferred from homology"/>
<dbReference type="GO" id="GO:0032259">
    <property type="term" value="P:methylation"/>
    <property type="evidence" value="ECO:0007669"/>
    <property type="project" value="UniProtKB-KW"/>
</dbReference>
<dbReference type="Proteomes" id="UP000197424">
    <property type="component" value="Chromosome"/>
</dbReference>
<dbReference type="AlphaFoldDB" id="A0A248LGD4"/>
<dbReference type="EMBL" id="CP022115">
    <property type="protein sequence ID" value="ASJ23486.1"/>
    <property type="molecule type" value="Genomic_DNA"/>
</dbReference>
<evidence type="ECO:0000259" key="11">
    <source>
        <dbReference type="Pfam" id="PF01478"/>
    </source>
</evidence>
<organism evidence="13 14">
    <name type="scientific">Laribacter hongkongensis</name>
    <dbReference type="NCBI Taxonomy" id="168471"/>
    <lineage>
        <taxon>Bacteria</taxon>
        <taxon>Pseudomonadati</taxon>
        <taxon>Pseudomonadota</taxon>
        <taxon>Betaproteobacteria</taxon>
        <taxon>Neisseriales</taxon>
        <taxon>Aquaspirillaceae</taxon>
        <taxon>Laribacter</taxon>
    </lineage>
</organism>
<dbReference type="PANTHER" id="PTHR30487:SF0">
    <property type="entry name" value="PREPILIN LEADER PEPTIDASE_N-METHYLTRANSFERASE-RELATED"/>
    <property type="match status" value="1"/>
</dbReference>
<comment type="function">
    <text evidence="9">Plays an essential role in type IV pili and type II pseudopili formation by proteolytically removing the leader sequence from substrate proteins and subsequently monomethylating the alpha-amino group of the newly exposed N-terminal phenylalanine.</text>
</comment>
<dbReference type="RefSeq" id="WP_088860127.1">
    <property type="nucleotide sequence ID" value="NZ_CP022115.1"/>
</dbReference>
<keyword evidence="7 10" id="KW-0472">Membrane</keyword>
<name>A0A248LGD4_9NEIS</name>
<evidence type="ECO:0000259" key="12">
    <source>
        <dbReference type="Pfam" id="PF06750"/>
    </source>
</evidence>
<comment type="catalytic activity">
    <reaction evidence="9">
        <text>Typically cleaves a -Gly-|-Phe- bond to release an N-terminal, basic peptide of 5-8 residues from type IV prepilin, and then N-methylates the new N-terminal amino group, the methyl donor being S-adenosyl-L-methionine.</text>
        <dbReference type="EC" id="3.4.23.43"/>
    </reaction>
</comment>
<keyword evidence="4" id="KW-0997">Cell inner membrane</keyword>
<dbReference type="InterPro" id="IPR010627">
    <property type="entry name" value="Prepilin_pept_A24_N"/>
</dbReference>
<feature type="transmembrane region" description="Helical" evidence="10">
    <location>
        <begin position="175"/>
        <end position="194"/>
    </location>
</feature>
<feature type="domain" description="Prepilin peptidase A24 N-terminal" evidence="12">
    <location>
        <begin position="10"/>
        <end position="118"/>
    </location>
</feature>
<dbReference type="Pfam" id="PF06750">
    <property type="entry name" value="A24_N_bact"/>
    <property type="match status" value="1"/>
</dbReference>
<evidence type="ECO:0000256" key="3">
    <source>
        <dbReference type="ARBA" id="ARBA00022475"/>
    </source>
</evidence>
<dbReference type="PANTHER" id="PTHR30487">
    <property type="entry name" value="TYPE 4 PREPILIN-LIKE PROTEINS LEADER PEPTIDE-PROCESSING ENZYME"/>
    <property type="match status" value="1"/>
</dbReference>
<evidence type="ECO:0000256" key="1">
    <source>
        <dbReference type="ARBA" id="ARBA00004429"/>
    </source>
</evidence>
<evidence type="ECO:0000256" key="10">
    <source>
        <dbReference type="SAM" id="Phobius"/>
    </source>
</evidence>
<comment type="similarity">
    <text evidence="2 8">Belongs to the peptidase A24 family.</text>
</comment>
<dbReference type="EC" id="2.1.1.-" evidence="9"/>
<feature type="transmembrane region" description="Helical" evidence="10">
    <location>
        <begin position="250"/>
        <end position="269"/>
    </location>
</feature>
<dbReference type="InterPro" id="IPR000045">
    <property type="entry name" value="Prepilin_IV_endopep_pep"/>
</dbReference>
<keyword evidence="3" id="KW-1003">Cell membrane</keyword>
<evidence type="ECO:0000256" key="6">
    <source>
        <dbReference type="ARBA" id="ARBA00022989"/>
    </source>
</evidence>
<evidence type="ECO:0000256" key="8">
    <source>
        <dbReference type="RuleBase" id="RU003793"/>
    </source>
</evidence>
<keyword evidence="9" id="KW-0378">Hydrolase</keyword>
<evidence type="ECO:0000256" key="5">
    <source>
        <dbReference type="ARBA" id="ARBA00022692"/>
    </source>
</evidence>
<evidence type="ECO:0000256" key="9">
    <source>
        <dbReference type="RuleBase" id="RU003794"/>
    </source>
</evidence>
<sequence length="270" mass="28775">MAWLVAGCVLLGMLAGSFFNVVVHRLPRMLAARWEDDWAAWQGQPKPARPARPAYNLSRPRSACPACGGAITARDNVPLLSWLWLRGACRHCRTPISWRYPLLELVSALLAGGLAWRFGATPQLLAALVLAGFLLPLAWIDVETCLLPDCLTLPLVWLGLGFSSLDVTGVPLHEALWGAMAGYVLLWSVAWLFLRLTGREGMGQGDVKLLAALGAWLGLAAVPDVIVLAAGAAVVVGLAGRLFGRLPADAALPFGPFLATAGMVVLWVTG</sequence>
<dbReference type="InterPro" id="IPR050882">
    <property type="entry name" value="Prepilin_peptidase/N-MTase"/>
</dbReference>
<keyword evidence="9" id="KW-0808">Transferase</keyword>
<protein>
    <recommendedName>
        <fullName evidence="9">Prepilin leader peptidase/N-methyltransferase</fullName>
        <ecNumber evidence="9">2.1.1.-</ecNumber>
        <ecNumber evidence="9">3.4.23.43</ecNumber>
    </recommendedName>
</protein>
<dbReference type="PRINTS" id="PR00864">
    <property type="entry name" value="PREPILNPTASE"/>
</dbReference>
<evidence type="ECO:0000256" key="4">
    <source>
        <dbReference type="ARBA" id="ARBA00022519"/>
    </source>
</evidence>
<feature type="domain" description="Prepilin type IV endopeptidase peptidase" evidence="11">
    <location>
        <begin position="128"/>
        <end position="237"/>
    </location>
</feature>
<keyword evidence="5 9" id="KW-0812">Transmembrane</keyword>
<comment type="subcellular location">
    <subcellularLocation>
        <location evidence="1">Cell inner membrane</location>
        <topology evidence="1">Multi-pass membrane protein</topology>
    </subcellularLocation>
    <subcellularLocation>
        <location evidence="9">Cell membrane</location>
        <topology evidence="9">Multi-pass membrane protein</topology>
    </subcellularLocation>
</comment>